<protein>
    <submittedName>
        <fullName evidence="1">Uncharacterized protein</fullName>
    </submittedName>
</protein>
<dbReference type="Proteomes" id="UP000236723">
    <property type="component" value="Unassembled WGS sequence"/>
</dbReference>
<name>A0A1H6ED62_9ACTN</name>
<dbReference type="AlphaFoldDB" id="A0A1H6ED62"/>
<evidence type="ECO:0000313" key="1">
    <source>
        <dbReference type="EMBL" id="SEG94949.1"/>
    </source>
</evidence>
<gene>
    <name evidence="1" type="ORF">SAMN04489712_1562</name>
</gene>
<reference evidence="2" key="1">
    <citation type="submission" date="2016-10" db="EMBL/GenBank/DDBJ databases">
        <authorList>
            <person name="Varghese N."/>
            <person name="Submissions S."/>
        </authorList>
    </citation>
    <scope>NUCLEOTIDE SEQUENCE [LARGE SCALE GENOMIC DNA]</scope>
    <source>
        <strain evidence="2">DSM 43163</strain>
    </source>
</reference>
<dbReference type="RefSeq" id="WP_200827800.1">
    <property type="nucleotide sequence ID" value="NZ_FNVO01000056.1"/>
</dbReference>
<keyword evidence="2" id="KW-1185">Reference proteome</keyword>
<evidence type="ECO:0000313" key="2">
    <source>
        <dbReference type="Proteomes" id="UP000236723"/>
    </source>
</evidence>
<dbReference type="EMBL" id="FNVO01000056">
    <property type="protein sequence ID" value="SEG94949.1"/>
    <property type="molecule type" value="Genomic_DNA"/>
</dbReference>
<proteinExistence type="predicted"/>
<organism evidence="1 2">
    <name type="scientific">Thermomonospora echinospora</name>
    <dbReference type="NCBI Taxonomy" id="1992"/>
    <lineage>
        <taxon>Bacteria</taxon>
        <taxon>Bacillati</taxon>
        <taxon>Actinomycetota</taxon>
        <taxon>Actinomycetes</taxon>
        <taxon>Streptosporangiales</taxon>
        <taxon>Thermomonosporaceae</taxon>
        <taxon>Thermomonospora</taxon>
    </lineage>
</organism>
<accession>A0A1H6ED62</accession>
<sequence length="52" mass="5946">MRFLAAYRAAPSLRWSWPLQRALDASLANVPRSVPRLPGRTLVPSRLEMTLR</sequence>